<accession>A0A7W8D542</accession>
<dbReference type="GO" id="GO:0003700">
    <property type="term" value="F:DNA-binding transcription factor activity"/>
    <property type="evidence" value="ECO:0007669"/>
    <property type="project" value="InterPro"/>
</dbReference>
<dbReference type="SUPFAM" id="SSF46785">
    <property type="entry name" value="Winged helix' DNA-binding domain"/>
    <property type="match status" value="1"/>
</dbReference>
<evidence type="ECO:0000259" key="3">
    <source>
        <dbReference type="PROSITE" id="PS51000"/>
    </source>
</evidence>
<dbReference type="InterPro" id="IPR036390">
    <property type="entry name" value="WH_DNA-bd_sf"/>
</dbReference>
<dbReference type="Proteomes" id="UP000521313">
    <property type="component" value="Unassembled WGS sequence"/>
</dbReference>
<dbReference type="SUPFAM" id="SSF100950">
    <property type="entry name" value="NagB/RpiA/CoA transferase-like"/>
    <property type="match status" value="1"/>
</dbReference>
<dbReference type="Gene3D" id="3.40.50.1360">
    <property type="match status" value="1"/>
</dbReference>
<keyword evidence="2" id="KW-0804">Transcription</keyword>
<gene>
    <name evidence="4" type="ORF">HNQ43_001783</name>
</gene>
<evidence type="ECO:0000256" key="1">
    <source>
        <dbReference type="ARBA" id="ARBA00023015"/>
    </source>
</evidence>
<dbReference type="InterPro" id="IPR001034">
    <property type="entry name" value="DeoR_HTH"/>
</dbReference>
<dbReference type="SMART" id="SM00420">
    <property type="entry name" value="HTH_DEOR"/>
    <property type="match status" value="1"/>
</dbReference>
<keyword evidence="1" id="KW-0805">Transcription regulation</keyword>
<dbReference type="Pfam" id="PF00455">
    <property type="entry name" value="DeoRC"/>
    <property type="match status" value="1"/>
</dbReference>
<dbReference type="InterPro" id="IPR037171">
    <property type="entry name" value="NagB/RpiA_transferase-like"/>
</dbReference>
<name>A0A7W8D542_9FIRM</name>
<feature type="domain" description="HTH deoR-type" evidence="3">
    <location>
        <begin position="4"/>
        <end position="60"/>
    </location>
</feature>
<sequence length="253" mass="28564">MEVMEQRRNDIVRFVNDQGSVTFAQIKERFPKVSDMTLRTDLKVLDANQRLVRIHGGAKSLETVTGNDDFLKKRYIQNTDEKMYIARKALELVEAHKTIFIDSGSTTTMLSNILKDQPNTFFTSGITCAVEMAHLKDAQCFLAGGMINRNSLSVTGMDAVRFLENVSFDIAFLGVTRYSERTGFTCESFLDAQLKRAVVQRSKKIIVLMDSSKVQKDGTYRICDLKDVDIVVSDQNLPKTLIEECENQGVLIL</sequence>
<dbReference type="RefSeq" id="WP_244957064.1">
    <property type="nucleotide sequence ID" value="NZ_JACHHD010000023.1"/>
</dbReference>
<dbReference type="PANTHER" id="PTHR30363">
    <property type="entry name" value="HTH-TYPE TRANSCRIPTIONAL REGULATOR SRLR-RELATED"/>
    <property type="match status" value="1"/>
</dbReference>
<evidence type="ECO:0000256" key="2">
    <source>
        <dbReference type="ARBA" id="ARBA00023163"/>
    </source>
</evidence>
<proteinExistence type="predicted"/>
<dbReference type="SMART" id="SM01134">
    <property type="entry name" value="DeoRC"/>
    <property type="match status" value="1"/>
</dbReference>
<evidence type="ECO:0000313" key="4">
    <source>
        <dbReference type="EMBL" id="MBB5185705.1"/>
    </source>
</evidence>
<comment type="caution">
    <text evidence="4">The sequence shown here is derived from an EMBL/GenBank/DDBJ whole genome shotgun (WGS) entry which is preliminary data.</text>
</comment>
<dbReference type="AlphaFoldDB" id="A0A7W8D542"/>
<dbReference type="PANTHER" id="PTHR30363:SF46">
    <property type="entry name" value="LYSR FAMILY TRANSCRIPTIONAL REGULATOR"/>
    <property type="match status" value="1"/>
</dbReference>
<dbReference type="InterPro" id="IPR050313">
    <property type="entry name" value="Carb_Metab_HTH_regulators"/>
</dbReference>
<organism evidence="4 5">
    <name type="scientific">Faecalicoccus acidiformans</name>
    <dbReference type="NCBI Taxonomy" id="915173"/>
    <lineage>
        <taxon>Bacteria</taxon>
        <taxon>Bacillati</taxon>
        <taxon>Bacillota</taxon>
        <taxon>Erysipelotrichia</taxon>
        <taxon>Erysipelotrichales</taxon>
        <taxon>Erysipelotrichaceae</taxon>
        <taxon>Faecalicoccus</taxon>
    </lineage>
</organism>
<dbReference type="Pfam" id="PF08220">
    <property type="entry name" value="HTH_DeoR"/>
    <property type="match status" value="1"/>
</dbReference>
<reference evidence="4 5" key="1">
    <citation type="submission" date="2020-08" db="EMBL/GenBank/DDBJ databases">
        <title>Genomic Encyclopedia of Type Strains, Phase IV (KMG-IV): sequencing the most valuable type-strain genomes for metagenomic binning, comparative biology and taxonomic classification.</title>
        <authorList>
            <person name="Goeker M."/>
        </authorList>
    </citation>
    <scope>NUCLEOTIDE SEQUENCE [LARGE SCALE GENOMIC DNA]</scope>
    <source>
        <strain evidence="4 5">DSM 26963</strain>
    </source>
</reference>
<dbReference type="EMBL" id="JACHHD010000023">
    <property type="protein sequence ID" value="MBB5185705.1"/>
    <property type="molecule type" value="Genomic_DNA"/>
</dbReference>
<evidence type="ECO:0000313" key="5">
    <source>
        <dbReference type="Proteomes" id="UP000521313"/>
    </source>
</evidence>
<dbReference type="InterPro" id="IPR014036">
    <property type="entry name" value="DeoR-like_C"/>
</dbReference>
<protein>
    <submittedName>
        <fullName evidence="4">DeoR family transcriptional regulator of aga operon</fullName>
    </submittedName>
</protein>
<dbReference type="PROSITE" id="PS51000">
    <property type="entry name" value="HTH_DEOR_2"/>
    <property type="match status" value="1"/>
</dbReference>